<reference evidence="3" key="1">
    <citation type="submission" date="2020-09" db="EMBL/GenBank/DDBJ databases">
        <authorList>
            <person name="Kikuchi T."/>
        </authorList>
    </citation>
    <scope>NUCLEOTIDE SEQUENCE</scope>
    <source>
        <strain evidence="3">SH1</strain>
    </source>
</reference>
<feature type="domain" description="Protein kinase" evidence="2">
    <location>
        <begin position="182"/>
        <end position="462"/>
    </location>
</feature>
<accession>A0A811L8Y7</accession>
<gene>
    <name evidence="3" type="ORF">BOKJ2_LOCUS11737</name>
</gene>
<feature type="compositionally biased region" description="Basic and acidic residues" evidence="1">
    <location>
        <begin position="20"/>
        <end position="35"/>
    </location>
</feature>
<dbReference type="OrthoDB" id="5797634at2759"/>
<evidence type="ECO:0000259" key="2">
    <source>
        <dbReference type="PROSITE" id="PS50011"/>
    </source>
</evidence>
<keyword evidence="4" id="KW-1185">Reference proteome</keyword>
<dbReference type="Gene3D" id="1.10.510.10">
    <property type="entry name" value="Transferase(Phosphotransferase) domain 1"/>
    <property type="match status" value="1"/>
</dbReference>
<dbReference type="InterPro" id="IPR011009">
    <property type="entry name" value="Kinase-like_dom_sf"/>
</dbReference>
<protein>
    <recommendedName>
        <fullName evidence="2">Protein kinase domain-containing protein</fullName>
    </recommendedName>
</protein>
<evidence type="ECO:0000256" key="1">
    <source>
        <dbReference type="SAM" id="MobiDB-lite"/>
    </source>
</evidence>
<dbReference type="Proteomes" id="UP000783686">
    <property type="component" value="Unassembled WGS sequence"/>
</dbReference>
<feature type="region of interest" description="Disordered" evidence="1">
    <location>
        <begin position="1"/>
        <end position="108"/>
    </location>
</feature>
<dbReference type="GO" id="GO:0005524">
    <property type="term" value="F:ATP binding"/>
    <property type="evidence" value="ECO:0007669"/>
    <property type="project" value="InterPro"/>
</dbReference>
<feature type="compositionally biased region" description="Polar residues" evidence="1">
    <location>
        <begin position="481"/>
        <end position="497"/>
    </location>
</feature>
<feature type="compositionally biased region" description="Basic and acidic residues" evidence="1">
    <location>
        <begin position="42"/>
        <end position="56"/>
    </location>
</feature>
<organism evidence="3 4">
    <name type="scientific">Bursaphelenchus okinawaensis</name>
    <dbReference type="NCBI Taxonomy" id="465554"/>
    <lineage>
        <taxon>Eukaryota</taxon>
        <taxon>Metazoa</taxon>
        <taxon>Ecdysozoa</taxon>
        <taxon>Nematoda</taxon>
        <taxon>Chromadorea</taxon>
        <taxon>Rhabditida</taxon>
        <taxon>Tylenchina</taxon>
        <taxon>Tylenchomorpha</taxon>
        <taxon>Aphelenchoidea</taxon>
        <taxon>Aphelenchoididae</taxon>
        <taxon>Bursaphelenchus</taxon>
    </lineage>
</organism>
<dbReference type="AlphaFoldDB" id="A0A811L8Y7"/>
<dbReference type="PANTHER" id="PTHR11909">
    <property type="entry name" value="CASEIN KINASE-RELATED"/>
    <property type="match status" value="1"/>
</dbReference>
<dbReference type="GO" id="GO:0004672">
    <property type="term" value="F:protein kinase activity"/>
    <property type="evidence" value="ECO:0007669"/>
    <property type="project" value="InterPro"/>
</dbReference>
<dbReference type="SUPFAM" id="SSF56112">
    <property type="entry name" value="Protein kinase-like (PK-like)"/>
    <property type="match status" value="1"/>
</dbReference>
<proteinExistence type="predicted"/>
<dbReference type="EMBL" id="CAJFCW020000005">
    <property type="protein sequence ID" value="CAG9121271.1"/>
    <property type="molecule type" value="Genomic_DNA"/>
</dbReference>
<name>A0A811L8Y7_9BILA</name>
<evidence type="ECO:0000313" key="4">
    <source>
        <dbReference type="Proteomes" id="UP000614601"/>
    </source>
</evidence>
<dbReference type="Proteomes" id="UP000614601">
    <property type="component" value="Unassembled WGS sequence"/>
</dbReference>
<dbReference type="InterPro" id="IPR050235">
    <property type="entry name" value="CK1_Ser-Thr_kinase"/>
</dbReference>
<sequence>MTFLIDFRKKKRPRQGSARPTKDSQRRTAQNDKKPPSSKPGSRKDKNSPDKSEKKVLLPKKKKSGSRIMRNSKAPDSEANVKGMQSEKELPEPKPRKETEVLEPSGAQKSMAQLPSLFQRPSVVAAPEQSAVTEKVHQYLQEKSNMEADNEDVPDPQNQLVDVKEGKCIELRNERTQALKGAHLIKGDMRGEYGRVNVEILNEEGEPDGQGHYQLLYEHDNAAFKRLRNECMVLTLGVASQQNCFQRLFLRGIIEDTTFNYVLLEGLGTSLPNVVNTYYNGVLCQPDACRLALMTLECVKAVHRASCVHRDVKPSVFFFGSGRLKCKLYITNLGLSYVYRSPRTLEPFKPRETVPFMGSLKYAPRRSHQRKERYPIDDIESWYYMISEFYEPTILPWSSTTKSGILDQKTDFLLTENVKQLVEREKLPKFFVKLRETVELDPKNPYDQVSYKAIRDVLHEELKSEKVGLLTFMNEEGEYNNKAQASSNNTSNRQKNSSTKEKKEAPTAASPEHDDDMDKPPMQAWGNKR</sequence>
<dbReference type="InterPro" id="IPR000719">
    <property type="entry name" value="Prot_kinase_dom"/>
</dbReference>
<comment type="caution">
    <text evidence="3">The sequence shown here is derived from an EMBL/GenBank/DDBJ whole genome shotgun (WGS) entry which is preliminary data.</text>
</comment>
<feature type="compositionally biased region" description="Basic and acidic residues" evidence="1">
    <location>
        <begin position="85"/>
        <end position="100"/>
    </location>
</feature>
<dbReference type="PROSITE" id="PS50011">
    <property type="entry name" value="PROTEIN_KINASE_DOM"/>
    <property type="match status" value="1"/>
</dbReference>
<evidence type="ECO:0000313" key="3">
    <source>
        <dbReference type="EMBL" id="CAD5225757.1"/>
    </source>
</evidence>
<feature type="region of interest" description="Disordered" evidence="1">
    <location>
        <begin position="480"/>
        <end position="529"/>
    </location>
</feature>
<dbReference type="EMBL" id="CAJFDH010000005">
    <property type="protein sequence ID" value="CAD5225757.1"/>
    <property type="molecule type" value="Genomic_DNA"/>
</dbReference>
<dbReference type="SMART" id="SM00220">
    <property type="entry name" value="S_TKc"/>
    <property type="match status" value="1"/>
</dbReference>